<dbReference type="AlphaFoldDB" id="A0ABD1FJ46"/>
<dbReference type="Pfam" id="PF13947">
    <property type="entry name" value="GUB_WAK_bind"/>
    <property type="match status" value="1"/>
</dbReference>
<feature type="signal peptide" evidence="8">
    <location>
        <begin position="1"/>
        <end position="24"/>
    </location>
</feature>
<accession>A0ABD1FJ46</accession>
<sequence length="289" mass="32017">MKTLRTFSLLTFSLLLISSKICRGADYRYEACAPQNCGGGGPNISFPFFLPSQQSYCGYPGFAINCSSNGFPLLHLSENEYIIEDIFYQTRSLHVFNAAALLPSSIGSSCSQRLIGNATLPDGRFNYFGGEDFSLFFRCENVSDELLRYAIDCDGSRERSGEVDLAMFAGNEDWGSAVGTCEESVLARAELSGDEREDEVVDVAAVLRRGFVMNWTASDCSDCQESGGRCGFNETSFLFRCFCPDRPHSRSCKPGEIFSLDFFPFLVSSLYAFLCCVLIDFCAIFISLR</sequence>
<evidence type="ECO:0000256" key="6">
    <source>
        <dbReference type="ARBA" id="ARBA00048679"/>
    </source>
</evidence>
<evidence type="ECO:0000256" key="7">
    <source>
        <dbReference type="SAM" id="Phobius"/>
    </source>
</evidence>
<dbReference type="PANTHER" id="PTHR33138:SF27">
    <property type="entry name" value="WALL-ASSOCIATED RECEPTOR KINASE C-TERMINAL DOMAIN-CONTAINING PROTEIN"/>
    <property type="match status" value="1"/>
</dbReference>
<keyword evidence="12" id="KW-1185">Reference proteome</keyword>
<dbReference type="Pfam" id="PF14380">
    <property type="entry name" value="WAK_assoc"/>
    <property type="match status" value="1"/>
</dbReference>
<protein>
    <recommendedName>
        <fullName evidence="2">non-specific serine/threonine protein kinase</fullName>
        <ecNumber evidence="2">2.7.11.1</ecNumber>
    </recommendedName>
</protein>
<keyword evidence="7" id="KW-1133">Transmembrane helix</keyword>
<feature type="domain" description="Wall-associated receptor kinase C-terminal" evidence="10">
    <location>
        <begin position="168"/>
        <end position="246"/>
    </location>
</feature>
<evidence type="ECO:0000259" key="9">
    <source>
        <dbReference type="Pfam" id="PF13947"/>
    </source>
</evidence>
<evidence type="ECO:0000256" key="5">
    <source>
        <dbReference type="ARBA" id="ARBA00047899"/>
    </source>
</evidence>
<dbReference type="GO" id="GO:0016020">
    <property type="term" value="C:membrane"/>
    <property type="evidence" value="ECO:0007669"/>
    <property type="project" value="UniProtKB-SubCell"/>
</dbReference>
<comment type="subcellular location">
    <subcellularLocation>
        <location evidence="1">Membrane</location>
        <topology evidence="1">Single-pass membrane protein</topology>
    </subcellularLocation>
</comment>
<dbReference type="PANTHER" id="PTHR33138">
    <property type="entry name" value="OS01G0690200 PROTEIN"/>
    <property type="match status" value="1"/>
</dbReference>
<comment type="caution">
    <text evidence="11">The sequence shown here is derived from an EMBL/GenBank/DDBJ whole genome shotgun (WGS) entry which is preliminary data.</text>
</comment>
<dbReference type="InterPro" id="IPR025287">
    <property type="entry name" value="WAK_GUB"/>
</dbReference>
<dbReference type="EC" id="2.7.11.1" evidence="2"/>
<evidence type="ECO:0000256" key="8">
    <source>
        <dbReference type="SAM" id="SignalP"/>
    </source>
</evidence>
<keyword evidence="4" id="KW-0325">Glycoprotein</keyword>
<gene>
    <name evidence="11" type="ORF">AAHA92_31949</name>
</gene>
<dbReference type="Proteomes" id="UP001567538">
    <property type="component" value="Unassembled WGS sequence"/>
</dbReference>
<keyword evidence="3 8" id="KW-0732">Signal</keyword>
<dbReference type="InterPro" id="IPR032872">
    <property type="entry name" value="WAK_assoc_C"/>
</dbReference>
<dbReference type="EMBL" id="JBEAFC010000014">
    <property type="protein sequence ID" value="KAL1531862.1"/>
    <property type="molecule type" value="Genomic_DNA"/>
</dbReference>
<evidence type="ECO:0000256" key="3">
    <source>
        <dbReference type="ARBA" id="ARBA00022729"/>
    </source>
</evidence>
<evidence type="ECO:0000313" key="12">
    <source>
        <dbReference type="Proteomes" id="UP001567538"/>
    </source>
</evidence>
<feature type="domain" description="Wall-associated receptor kinase galacturonan-binding" evidence="9">
    <location>
        <begin position="32"/>
        <end position="95"/>
    </location>
</feature>
<evidence type="ECO:0000256" key="2">
    <source>
        <dbReference type="ARBA" id="ARBA00012513"/>
    </source>
</evidence>
<proteinExistence type="predicted"/>
<feature type="chain" id="PRO_5044857017" description="non-specific serine/threonine protein kinase" evidence="8">
    <location>
        <begin position="25"/>
        <end position="289"/>
    </location>
</feature>
<evidence type="ECO:0000313" key="11">
    <source>
        <dbReference type="EMBL" id="KAL1531862.1"/>
    </source>
</evidence>
<evidence type="ECO:0000259" key="10">
    <source>
        <dbReference type="Pfam" id="PF14380"/>
    </source>
</evidence>
<dbReference type="GO" id="GO:0004674">
    <property type="term" value="F:protein serine/threonine kinase activity"/>
    <property type="evidence" value="ECO:0007669"/>
    <property type="project" value="UniProtKB-EC"/>
</dbReference>
<name>A0ABD1FJ46_SALDI</name>
<reference evidence="11 12" key="1">
    <citation type="submission" date="2024-06" db="EMBL/GenBank/DDBJ databases">
        <title>A chromosome level genome sequence of Diviner's sage (Salvia divinorum).</title>
        <authorList>
            <person name="Ford S.A."/>
            <person name="Ro D.-K."/>
            <person name="Ness R.W."/>
            <person name="Phillips M.A."/>
        </authorList>
    </citation>
    <scope>NUCLEOTIDE SEQUENCE [LARGE SCALE GENOMIC DNA]</scope>
    <source>
        <strain evidence="11">SAF-2024a</strain>
        <tissue evidence="11">Leaf</tissue>
    </source>
</reference>
<comment type="catalytic activity">
    <reaction evidence="6">
        <text>L-seryl-[protein] + ATP = O-phospho-L-seryl-[protein] + ADP + H(+)</text>
        <dbReference type="Rhea" id="RHEA:17989"/>
        <dbReference type="Rhea" id="RHEA-COMP:9863"/>
        <dbReference type="Rhea" id="RHEA-COMP:11604"/>
        <dbReference type="ChEBI" id="CHEBI:15378"/>
        <dbReference type="ChEBI" id="CHEBI:29999"/>
        <dbReference type="ChEBI" id="CHEBI:30616"/>
        <dbReference type="ChEBI" id="CHEBI:83421"/>
        <dbReference type="ChEBI" id="CHEBI:456216"/>
        <dbReference type="EC" id="2.7.11.1"/>
    </reaction>
</comment>
<keyword evidence="7" id="KW-0472">Membrane</keyword>
<organism evidence="11 12">
    <name type="scientific">Salvia divinorum</name>
    <name type="common">Maria pastora</name>
    <name type="synonym">Diviner's sage</name>
    <dbReference type="NCBI Taxonomy" id="28513"/>
    <lineage>
        <taxon>Eukaryota</taxon>
        <taxon>Viridiplantae</taxon>
        <taxon>Streptophyta</taxon>
        <taxon>Embryophyta</taxon>
        <taxon>Tracheophyta</taxon>
        <taxon>Spermatophyta</taxon>
        <taxon>Magnoliopsida</taxon>
        <taxon>eudicotyledons</taxon>
        <taxon>Gunneridae</taxon>
        <taxon>Pentapetalae</taxon>
        <taxon>asterids</taxon>
        <taxon>lamiids</taxon>
        <taxon>Lamiales</taxon>
        <taxon>Lamiaceae</taxon>
        <taxon>Nepetoideae</taxon>
        <taxon>Mentheae</taxon>
        <taxon>Salviinae</taxon>
        <taxon>Salvia</taxon>
        <taxon>Salvia subgen. Calosphace</taxon>
    </lineage>
</organism>
<comment type="catalytic activity">
    <reaction evidence="5">
        <text>L-threonyl-[protein] + ATP = O-phospho-L-threonyl-[protein] + ADP + H(+)</text>
        <dbReference type="Rhea" id="RHEA:46608"/>
        <dbReference type="Rhea" id="RHEA-COMP:11060"/>
        <dbReference type="Rhea" id="RHEA-COMP:11605"/>
        <dbReference type="ChEBI" id="CHEBI:15378"/>
        <dbReference type="ChEBI" id="CHEBI:30013"/>
        <dbReference type="ChEBI" id="CHEBI:30616"/>
        <dbReference type="ChEBI" id="CHEBI:61977"/>
        <dbReference type="ChEBI" id="CHEBI:456216"/>
        <dbReference type="EC" id="2.7.11.1"/>
    </reaction>
</comment>
<evidence type="ECO:0000256" key="4">
    <source>
        <dbReference type="ARBA" id="ARBA00023180"/>
    </source>
</evidence>
<keyword evidence="7" id="KW-0812">Transmembrane</keyword>
<evidence type="ECO:0000256" key="1">
    <source>
        <dbReference type="ARBA" id="ARBA00004167"/>
    </source>
</evidence>
<feature type="transmembrane region" description="Helical" evidence="7">
    <location>
        <begin position="262"/>
        <end position="288"/>
    </location>
</feature>